<dbReference type="HOGENOM" id="CLU_070881_0_0_1"/>
<dbReference type="eggNOG" id="ENOG502SM3Z">
    <property type="taxonomic scope" value="Eukaryota"/>
</dbReference>
<evidence type="ECO:0000256" key="1">
    <source>
        <dbReference type="SAM" id="MobiDB-lite"/>
    </source>
</evidence>
<evidence type="ECO:0000313" key="3">
    <source>
        <dbReference type="Proteomes" id="UP000006753"/>
    </source>
</evidence>
<protein>
    <submittedName>
        <fullName evidence="2">Uncharacterized protein</fullName>
    </submittedName>
</protein>
<dbReference type="KEGG" id="mbe:MBM_01871"/>
<dbReference type="EMBL" id="JH921430">
    <property type="protein sequence ID" value="EKD19919.1"/>
    <property type="molecule type" value="Genomic_DNA"/>
</dbReference>
<feature type="region of interest" description="Disordered" evidence="1">
    <location>
        <begin position="199"/>
        <end position="302"/>
    </location>
</feature>
<dbReference type="OrthoDB" id="537467at2759"/>
<feature type="region of interest" description="Disordered" evidence="1">
    <location>
        <begin position="110"/>
        <end position="133"/>
    </location>
</feature>
<dbReference type="GeneID" id="18757806"/>
<evidence type="ECO:0000313" key="2">
    <source>
        <dbReference type="EMBL" id="EKD19919.1"/>
    </source>
</evidence>
<organism evidence="2 3">
    <name type="scientific">Marssonina brunnea f. sp. multigermtubi (strain MB_m1)</name>
    <name type="common">Marssonina leaf spot fungus</name>
    <dbReference type="NCBI Taxonomy" id="1072389"/>
    <lineage>
        <taxon>Eukaryota</taxon>
        <taxon>Fungi</taxon>
        <taxon>Dikarya</taxon>
        <taxon>Ascomycota</taxon>
        <taxon>Pezizomycotina</taxon>
        <taxon>Leotiomycetes</taxon>
        <taxon>Helotiales</taxon>
        <taxon>Drepanopezizaceae</taxon>
        <taxon>Drepanopeziza</taxon>
    </lineage>
</organism>
<accession>K1Y409</accession>
<dbReference type="AlphaFoldDB" id="K1Y409"/>
<feature type="compositionally biased region" description="Basic and acidic residues" evidence="1">
    <location>
        <begin position="276"/>
        <end position="302"/>
    </location>
</feature>
<name>K1Y409_MARBU</name>
<sequence>MSWMDSWSRPSKSQATPPPFYLLPGSESVLYCRACGRVIGDRKKEKGSAASTPPKYCAARCKNHKRNGALDAYIESVFVSLLESRELPVPPALLGAEIVERIARSVAAAEAGAGAAGSKGGEKKGGRKGRKKGENRILVQCEDVERLVFGKDEDPERMFGRGKNRKRRGVMEKGEWRSVDMVSSDDEVERSKMQSIERRAALKKVDGEGRTDDEEEEEEEGDGDDDDEGGGAVIATSDSKEELDPEVLARLSIRSGARIRPTQDVSEVNGGVGGEKGIKERREETDEDLQKRREGQVRADGRESVRCAARRGVAFGFVTAKGSEVGDGEGAEGRRLCEAVRQGSVVEASFAKGAWGIRWRE</sequence>
<keyword evidence="3" id="KW-1185">Reference proteome</keyword>
<reference evidence="2 3" key="1">
    <citation type="journal article" date="2012" name="BMC Genomics">
        <title>Sequencing the genome of Marssonina brunnea reveals fungus-poplar co-evolution.</title>
        <authorList>
            <person name="Zhu S."/>
            <person name="Cao Y.-Z."/>
            <person name="Jiang C."/>
            <person name="Tan B.-Y."/>
            <person name="Wang Z."/>
            <person name="Feng S."/>
            <person name="Zhang L."/>
            <person name="Su X.-H."/>
            <person name="Brejova B."/>
            <person name="Vinar T."/>
            <person name="Xu M."/>
            <person name="Wang M.-X."/>
            <person name="Zhang S.-G."/>
            <person name="Huang M.-R."/>
            <person name="Wu R."/>
            <person name="Zhou Y."/>
        </authorList>
    </citation>
    <scope>NUCLEOTIDE SEQUENCE [LARGE SCALE GENOMIC DNA]</scope>
    <source>
        <strain evidence="2 3">MB_m1</strain>
    </source>
</reference>
<dbReference type="RefSeq" id="XP_007289760.1">
    <property type="nucleotide sequence ID" value="XM_007289698.1"/>
</dbReference>
<proteinExistence type="predicted"/>
<dbReference type="OMA" id="KYCSARC"/>
<feature type="compositionally biased region" description="Basic and acidic residues" evidence="1">
    <location>
        <begin position="199"/>
        <end position="210"/>
    </location>
</feature>
<gene>
    <name evidence="2" type="ORF">MBM_01871</name>
</gene>
<dbReference type="InParanoid" id="K1Y409"/>
<dbReference type="Proteomes" id="UP000006753">
    <property type="component" value="Unassembled WGS sequence"/>
</dbReference>
<feature type="compositionally biased region" description="Acidic residues" evidence="1">
    <location>
        <begin position="211"/>
        <end position="229"/>
    </location>
</feature>